<dbReference type="SUPFAM" id="SSF158504">
    <property type="entry name" value="BH2638-like"/>
    <property type="match status" value="1"/>
</dbReference>
<proteinExistence type="predicted"/>
<dbReference type="NCBIfam" id="NF003353">
    <property type="entry name" value="PRK04387.1"/>
    <property type="match status" value="1"/>
</dbReference>
<dbReference type="Proteomes" id="UP001230005">
    <property type="component" value="Unassembled WGS sequence"/>
</dbReference>
<dbReference type="PIRSF" id="PIRSF037260">
    <property type="entry name" value="UPF0223"/>
    <property type="match status" value="1"/>
</dbReference>
<gene>
    <name evidence="1" type="ORF">J2S74_001242</name>
</gene>
<protein>
    <submittedName>
        <fullName evidence="1">Uncharacterized protein YktA (UPF0223 family)</fullName>
    </submittedName>
</protein>
<dbReference type="RefSeq" id="WP_307323066.1">
    <property type="nucleotide sequence ID" value="NZ_JAUSUG010000003.1"/>
</dbReference>
<dbReference type="InterPro" id="IPR023324">
    <property type="entry name" value="BH2638-like_sf"/>
</dbReference>
<keyword evidence="2" id="KW-1185">Reference proteome</keyword>
<dbReference type="EMBL" id="JAUSUG010000003">
    <property type="protein sequence ID" value="MDQ0253870.1"/>
    <property type="molecule type" value="Genomic_DNA"/>
</dbReference>
<reference evidence="1 2" key="1">
    <citation type="submission" date="2023-07" db="EMBL/GenBank/DDBJ databases">
        <title>Genomic Encyclopedia of Type Strains, Phase IV (KMG-IV): sequencing the most valuable type-strain genomes for metagenomic binning, comparative biology and taxonomic classification.</title>
        <authorList>
            <person name="Goeker M."/>
        </authorList>
    </citation>
    <scope>NUCLEOTIDE SEQUENCE [LARGE SCALE GENOMIC DNA]</scope>
    <source>
        <strain evidence="1 2">DSM 9768</strain>
    </source>
</reference>
<dbReference type="InterPro" id="IPR007920">
    <property type="entry name" value="UPF0223"/>
</dbReference>
<evidence type="ECO:0000313" key="2">
    <source>
        <dbReference type="Proteomes" id="UP001230005"/>
    </source>
</evidence>
<comment type="caution">
    <text evidence="1">The sequence shown here is derived from an EMBL/GenBank/DDBJ whole genome shotgun (WGS) entry which is preliminary data.</text>
</comment>
<name>A0ABT9ZUQ3_9BACI</name>
<dbReference type="Pfam" id="PF05256">
    <property type="entry name" value="UPF0223"/>
    <property type="match status" value="1"/>
</dbReference>
<accession>A0ABT9ZUQ3</accession>
<organism evidence="1 2">
    <name type="scientific">Evansella vedderi</name>
    <dbReference type="NCBI Taxonomy" id="38282"/>
    <lineage>
        <taxon>Bacteria</taxon>
        <taxon>Bacillati</taxon>
        <taxon>Bacillota</taxon>
        <taxon>Bacilli</taxon>
        <taxon>Bacillales</taxon>
        <taxon>Bacillaceae</taxon>
        <taxon>Evansella</taxon>
    </lineage>
</organism>
<sequence length="92" mass="10645">MGDNVSLPISIDWSKEEIVDVVNFYEAVDKAYNKGVDKDLLLALYYRFKEVVPGKADEKKDFKLYEEQTNQSPYHVVKKAKELQDTAIVKMN</sequence>
<evidence type="ECO:0000313" key="1">
    <source>
        <dbReference type="EMBL" id="MDQ0253870.1"/>
    </source>
</evidence>
<dbReference type="Gene3D" id="1.10.220.80">
    <property type="entry name" value="BH2638-like"/>
    <property type="match status" value="1"/>
</dbReference>